<dbReference type="KEGG" id="mgot:MgSA37_04232"/>
<dbReference type="Proteomes" id="UP000218263">
    <property type="component" value="Chromosome"/>
</dbReference>
<proteinExistence type="predicted"/>
<reference evidence="3 4" key="1">
    <citation type="submission" date="2015-12" db="EMBL/GenBank/DDBJ databases">
        <title>Genome sequence of Mucilaginibacter gotjawali.</title>
        <authorList>
            <person name="Lee J.S."/>
            <person name="Lee K.C."/>
            <person name="Kim K.K."/>
            <person name="Lee B.W."/>
        </authorList>
    </citation>
    <scope>NUCLEOTIDE SEQUENCE [LARGE SCALE GENOMIC DNA]</scope>
    <source>
        <strain evidence="3 4">SA3-7</strain>
    </source>
</reference>
<dbReference type="Pfam" id="PF13539">
    <property type="entry name" value="Peptidase_M15_4"/>
    <property type="match status" value="1"/>
</dbReference>
<dbReference type="GO" id="GO:0008233">
    <property type="term" value="F:peptidase activity"/>
    <property type="evidence" value="ECO:0007669"/>
    <property type="project" value="InterPro"/>
</dbReference>
<dbReference type="EMBL" id="AP017313">
    <property type="protein sequence ID" value="BAU56040.1"/>
    <property type="molecule type" value="Genomic_DNA"/>
</dbReference>
<feature type="region of interest" description="Disordered" evidence="1">
    <location>
        <begin position="37"/>
        <end position="74"/>
    </location>
</feature>
<evidence type="ECO:0000256" key="1">
    <source>
        <dbReference type="SAM" id="MobiDB-lite"/>
    </source>
</evidence>
<dbReference type="InterPro" id="IPR039561">
    <property type="entry name" value="Peptidase_M15C"/>
</dbReference>
<protein>
    <recommendedName>
        <fullName evidence="2">Peptidase M15C domain-containing protein</fullName>
    </recommendedName>
</protein>
<evidence type="ECO:0000313" key="4">
    <source>
        <dbReference type="Proteomes" id="UP000218263"/>
    </source>
</evidence>
<dbReference type="SUPFAM" id="SSF55166">
    <property type="entry name" value="Hedgehog/DD-peptidase"/>
    <property type="match status" value="1"/>
</dbReference>
<evidence type="ECO:0000259" key="2">
    <source>
        <dbReference type="Pfam" id="PF13539"/>
    </source>
</evidence>
<dbReference type="Gene3D" id="3.30.1380.10">
    <property type="match status" value="1"/>
</dbReference>
<organism evidence="3 4">
    <name type="scientific">Mucilaginibacter gotjawali</name>
    <dbReference type="NCBI Taxonomy" id="1550579"/>
    <lineage>
        <taxon>Bacteria</taxon>
        <taxon>Pseudomonadati</taxon>
        <taxon>Bacteroidota</taxon>
        <taxon>Sphingobacteriia</taxon>
        <taxon>Sphingobacteriales</taxon>
        <taxon>Sphingobacteriaceae</taxon>
        <taxon>Mucilaginibacter</taxon>
    </lineage>
</organism>
<evidence type="ECO:0000313" key="3">
    <source>
        <dbReference type="EMBL" id="BAU56040.1"/>
    </source>
</evidence>
<accession>A0A0X8X5G9</accession>
<dbReference type="AlphaFoldDB" id="A0A0X8X5G9"/>
<gene>
    <name evidence="3" type="ORF">MgSA37_04232</name>
</gene>
<name>A0A0X8X5G9_9SPHI</name>
<sequence length="300" mass="34594">MGWRVCWLNMISGLRGKRSKNENNNFAPDILIVPAPAGSPNGDPALDNAGRNAGSSARDPAGTERRHHPPSRKKLIETYPNFISGYAGNHLIFKDKTKMLWDDGIKNKSFKTLLDKPDLKDMFTQKYTAGLLREPLASNFDPGRIRYEPFFLKMYGATEKAVEKNLVEITWCPKLVGQRIRVTKINGIDKKLAQISKELDEHPELKRYLTNIGGTFTWRNIAGTHRHSMHSFGMTIDINTAYSDYWQWACKCSNENAVIKYKNRIPQLIVDTFEKYGFIWGGKWYHYDTMHFEYRPELIQ</sequence>
<dbReference type="InterPro" id="IPR009045">
    <property type="entry name" value="Zn_M74/Hedgehog-like"/>
</dbReference>
<keyword evidence="4" id="KW-1185">Reference proteome</keyword>
<feature type="domain" description="Peptidase M15C" evidence="2">
    <location>
        <begin position="223"/>
        <end position="294"/>
    </location>
</feature>